<proteinExistence type="predicted"/>
<protein>
    <submittedName>
        <fullName evidence="1">Uncharacterized protein</fullName>
    </submittedName>
</protein>
<sequence>MSSEEELRAARGTQITLNNEQANAIADLSATKVKETDSIKVVNMNKADAQEHIKRQIEKWNIKNGGMK</sequence>
<gene>
    <name evidence="1" type="ORF">BTBSAS_30179</name>
</gene>
<name>A0A2X0SAF4_BROTH</name>
<dbReference type="RefSeq" id="WP_120487922.1">
    <property type="nucleotide sequence ID" value="NZ_OUNC01000023.1"/>
</dbReference>
<dbReference type="EMBL" id="OUNC01000023">
    <property type="protein sequence ID" value="SPP28861.1"/>
    <property type="molecule type" value="Genomic_DNA"/>
</dbReference>
<dbReference type="AlphaFoldDB" id="A0A2X0SAF4"/>
<dbReference type="Proteomes" id="UP000270190">
    <property type="component" value="Unassembled WGS sequence"/>
</dbReference>
<organism evidence="1 2">
    <name type="scientific">Brochothrix thermosphacta</name>
    <name type="common">Microbacterium thermosphactum</name>
    <dbReference type="NCBI Taxonomy" id="2756"/>
    <lineage>
        <taxon>Bacteria</taxon>
        <taxon>Bacillati</taxon>
        <taxon>Bacillota</taxon>
        <taxon>Bacilli</taxon>
        <taxon>Bacillales</taxon>
        <taxon>Listeriaceae</taxon>
        <taxon>Brochothrix</taxon>
    </lineage>
</organism>
<accession>A0A2X0SAF4</accession>
<evidence type="ECO:0000313" key="1">
    <source>
        <dbReference type="EMBL" id="SPP28861.1"/>
    </source>
</evidence>
<reference evidence="2" key="1">
    <citation type="submission" date="2018-04" db="EMBL/GenBank/DDBJ databases">
        <authorList>
            <person name="Illikoud N."/>
        </authorList>
    </citation>
    <scope>NUCLEOTIDE SEQUENCE [LARGE SCALE GENOMIC DNA]</scope>
</reference>
<evidence type="ECO:0000313" key="2">
    <source>
        <dbReference type="Proteomes" id="UP000270190"/>
    </source>
</evidence>